<proteinExistence type="predicted"/>
<reference evidence="1 2" key="1">
    <citation type="submission" date="2016-03" db="EMBL/GenBank/DDBJ databases">
        <title>Whole genome sequencing of Grifola frondosa 9006-11.</title>
        <authorList>
            <person name="Min B."/>
            <person name="Park H."/>
            <person name="Kim J.-G."/>
            <person name="Cho H."/>
            <person name="Oh Y.-L."/>
            <person name="Kong W.-S."/>
            <person name="Choi I.-G."/>
        </authorList>
    </citation>
    <scope>NUCLEOTIDE SEQUENCE [LARGE SCALE GENOMIC DNA]</scope>
    <source>
        <strain evidence="1 2">9006-11</strain>
    </source>
</reference>
<comment type="caution">
    <text evidence="1">The sequence shown here is derived from an EMBL/GenBank/DDBJ whole genome shotgun (WGS) entry which is preliminary data.</text>
</comment>
<gene>
    <name evidence="1" type="ORF">A0H81_13904</name>
</gene>
<evidence type="ECO:0000313" key="1">
    <source>
        <dbReference type="EMBL" id="OBZ66128.1"/>
    </source>
</evidence>
<evidence type="ECO:0000313" key="2">
    <source>
        <dbReference type="Proteomes" id="UP000092993"/>
    </source>
</evidence>
<dbReference type="Proteomes" id="UP000092993">
    <property type="component" value="Unassembled WGS sequence"/>
</dbReference>
<dbReference type="EMBL" id="LUGG01000032">
    <property type="protein sequence ID" value="OBZ66128.1"/>
    <property type="molecule type" value="Genomic_DNA"/>
</dbReference>
<keyword evidence="2" id="KW-1185">Reference proteome</keyword>
<organism evidence="1 2">
    <name type="scientific">Grifola frondosa</name>
    <name type="common">Maitake</name>
    <name type="synonym">Polyporus frondosus</name>
    <dbReference type="NCBI Taxonomy" id="5627"/>
    <lineage>
        <taxon>Eukaryota</taxon>
        <taxon>Fungi</taxon>
        <taxon>Dikarya</taxon>
        <taxon>Basidiomycota</taxon>
        <taxon>Agaricomycotina</taxon>
        <taxon>Agaricomycetes</taxon>
        <taxon>Polyporales</taxon>
        <taxon>Grifolaceae</taxon>
        <taxon>Grifola</taxon>
    </lineage>
</organism>
<sequence length="77" mass="8943">MTVCVVKLILALHRQQITRHRRRRRSRAARLESSPAVTHPIQLLSKFMSAQPIVSLHRTGSRRALWPRHNGTSSRRI</sequence>
<name>A0A1C7LNI5_GRIFR</name>
<dbReference type="AlphaFoldDB" id="A0A1C7LNI5"/>
<protein>
    <submittedName>
        <fullName evidence="1">Uncharacterized protein</fullName>
    </submittedName>
</protein>
<accession>A0A1C7LNI5</accession>